<dbReference type="GO" id="GO:0005730">
    <property type="term" value="C:nucleolus"/>
    <property type="evidence" value="ECO:0007669"/>
    <property type="project" value="TreeGrafter"/>
</dbReference>
<evidence type="ECO:0000259" key="3">
    <source>
        <dbReference type="Pfam" id="PF12936"/>
    </source>
</evidence>
<keyword evidence="5" id="KW-1185">Reference proteome</keyword>
<feature type="compositionally biased region" description="Acidic residues" evidence="2">
    <location>
        <begin position="439"/>
        <end position="448"/>
    </location>
</feature>
<feature type="region of interest" description="Disordered" evidence="2">
    <location>
        <begin position="302"/>
        <end position="335"/>
    </location>
</feature>
<feature type="region of interest" description="Disordered" evidence="2">
    <location>
        <begin position="397"/>
        <end position="505"/>
    </location>
</feature>
<feature type="compositionally biased region" description="Basic and acidic residues" evidence="2">
    <location>
        <begin position="311"/>
        <end position="335"/>
    </location>
</feature>
<feature type="compositionally biased region" description="Basic residues" evidence="2">
    <location>
        <begin position="461"/>
        <end position="473"/>
    </location>
</feature>
<gene>
    <name evidence="4" type="ORF">MVES_001373</name>
</gene>
<feature type="compositionally biased region" description="Basic residues" evidence="2">
    <location>
        <begin position="598"/>
        <end position="612"/>
    </location>
</feature>
<dbReference type="Proteomes" id="UP000232875">
    <property type="component" value="Unassembled WGS sequence"/>
</dbReference>
<evidence type="ECO:0000313" key="4">
    <source>
        <dbReference type="EMBL" id="PKI85221.1"/>
    </source>
</evidence>
<dbReference type="STRING" id="2020962.A0A2N1JF84"/>
<name>A0A2N1JF84_9BASI</name>
<proteinExistence type="inferred from homology"/>
<evidence type="ECO:0000256" key="1">
    <source>
        <dbReference type="ARBA" id="ARBA00007473"/>
    </source>
</evidence>
<accession>A0A2N1JF84</accession>
<dbReference type="Pfam" id="PF05178">
    <property type="entry name" value="Kri1"/>
    <property type="match status" value="1"/>
</dbReference>
<protein>
    <recommendedName>
        <fullName evidence="3">Kri1-like C-terminal domain-containing protein</fullName>
    </recommendedName>
</protein>
<dbReference type="PANTHER" id="PTHR14490">
    <property type="entry name" value="ZINC FINGER, ZZ TYPE"/>
    <property type="match status" value="1"/>
</dbReference>
<feature type="compositionally biased region" description="Acidic residues" evidence="2">
    <location>
        <begin position="44"/>
        <end position="62"/>
    </location>
</feature>
<feature type="compositionally biased region" description="Basic and acidic residues" evidence="2">
    <location>
        <begin position="584"/>
        <end position="597"/>
    </location>
</feature>
<feature type="region of interest" description="Disordered" evidence="2">
    <location>
        <begin position="101"/>
        <end position="122"/>
    </location>
</feature>
<comment type="similarity">
    <text evidence="1">Belongs to the KRI1 family.</text>
</comment>
<dbReference type="OrthoDB" id="10252032at2759"/>
<feature type="compositionally biased region" description="Basic and acidic residues" evidence="2">
    <location>
        <begin position="491"/>
        <end position="505"/>
    </location>
</feature>
<dbReference type="AlphaFoldDB" id="A0A2N1JF84"/>
<dbReference type="InterPro" id="IPR024626">
    <property type="entry name" value="Kri1-like_C"/>
</dbReference>
<sequence length="622" mass="71794">MDLLGEDTEVPDTFSINESYAQRYQHNKRRMNLEQLQQKYGENAELEDSDSESDVTEDEEGDQLTPHVDAAILRTLQRIRSKDPNVYKSSEQIYDEEMQKMKHRKLPEPERKSKSKRVTLQDYQRSRMQEAMETEDDPARAFAEATIKEAPQALSKGPTHDDEQEAIRKEFLSAAEDEANTDLFQVRNADADDEKDAYKQTLMNALGESGEDDIRKALGDTISGTGDMGISAENQDFLLNYVLNRGWVDTDTKGNANRRDWEAEAADLDSEASFDSAADAFEEAYNFRFEDPSLMQQNFSVQSFPRQSADSMRRTDDRRKVARQERAVRKKEEKEARMKELDQLKTLKRQSIADKLKQLRDILGDNQMDANAFENIDFEKDFDPDEHDRLMQAQFGDDYYGTGETEKPMFDDIEEIVAETEPEKKSKNEKKRKKRAQENEDDGMDADFIDGQAEGKLSKQDRKRLKKQEKKARSKTEAHDDQAVDIEDMDADKTDATTDEKERNRRAKELMDEYYGLGYEDIIGDVPTRFKYANVPKDTFGLSPVEILLADDKELNNLIGMKRLQPFRRGSSHPSNLKSRLKRFREDLETRTGEARPKPKRIGKKERQKIKAQHTAVGESED</sequence>
<dbReference type="GO" id="GO:0000447">
    <property type="term" value="P:endonucleolytic cleavage in ITS1 to separate SSU-rRNA from 5.8S rRNA and LSU-rRNA from tricistronic rRNA transcript (SSU-rRNA, 5.8S rRNA, LSU-rRNA)"/>
    <property type="evidence" value="ECO:0007669"/>
    <property type="project" value="TreeGrafter"/>
</dbReference>
<reference evidence="4 5" key="1">
    <citation type="submission" date="2017-10" db="EMBL/GenBank/DDBJ databases">
        <title>A novel species of cold-tolerant Malassezia isolated from bats.</title>
        <authorList>
            <person name="Lorch J.M."/>
            <person name="Palmer J.M."/>
            <person name="Vanderwolf K.J."/>
            <person name="Schmidt K.Z."/>
            <person name="Verant M.L."/>
            <person name="Weller T.J."/>
            <person name="Blehert D.S."/>
        </authorList>
    </citation>
    <scope>NUCLEOTIDE SEQUENCE [LARGE SCALE GENOMIC DNA]</scope>
    <source>
        <strain evidence="4 5">NWHC:44797-103</strain>
    </source>
</reference>
<dbReference type="GO" id="GO:0030686">
    <property type="term" value="C:90S preribosome"/>
    <property type="evidence" value="ECO:0007669"/>
    <property type="project" value="TreeGrafter"/>
</dbReference>
<feature type="domain" description="Kri1-like C-terminal" evidence="3">
    <location>
        <begin position="506"/>
        <end position="574"/>
    </location>
</feature>
<dbReference type="EMBL" id="KZ454988">
    <property type="protein sequence ID" value="PKI85221.1"/>
    <property type="molecule type" value="Genomic_DNA"/>
</dbReference>
<feature type="region of interest" description="Disordered" evidence="2">
    <location>
        <begin position="28"/>
        <end position="68"/>
    </location>
</feature>
<organism evidence="4 5">
    <name type="scientific">Malassezia vespertilionis</name>
    <dbReference type="NCBI Taxonomy" id="2020962"/>
    <lineage>
        <taxon>Eukaryota</taxon>
        <taxon>Fungi</taxon>
        <taxon>Dikarya</taxon>
        <taxon>Basidiomycota</taxon>
        <taxon>Ustilaginomycotina</taxon>
        <taxon>Malasseziomycetes</taxon>
        <taxon>Malasseziales</taxon>
        <taxon>Malasseziaceae</taxon>
        <taxon>Malassezia</taxon>
    </lineage>
</organism>
<feature type="compositionally biased region" description="Acidic residues" evidence="2">
    <location>
        <begin position="411"/>
        <end position="420"/>
    </location>
</feature>
<dbReference type="PANTHER" id="PTHR14490:SF5">
    <property type="entry name" value="PROTEIN KRI1 HOMOLOG"/>
    <property type="match status" value="1"/>
</dbReference>
<evidence type="ECO:0000256" key="2">
    <source>
        <dbReference type="SAM" id="MobiDB-lite"/>
    </source>
</evidence>
<feature type="region of interest" description="Disordered" evidence="2">
    <location>
        <begin position="566"/>
        <end position="622"/>
    </location>
</feature>
<evidence type="ECO:0000313" key="5">
    <source>
        <dbReference type="Proteomes" id="UP000232875"/>
    </source>
</evidence>
<dbReference type="Pfam" id="PF12936">
    <property type="entry name" value="Kri1_C"/>
    <property type="match status" value="1"/>
</dbReference>
<dbReference type="InterPro" id="IPR018034">
    <property type="entry name" value="Kri1"/>
</dbReference>